<dbReference type="InterPro" id="IPR041578">
    <property type="entry name" value="PIN_8"/>
</dbReference>
<dbReference type="EMBL" id="JBBIAA010000001">
    <property type="protein sequence ID" value="MEJ5943847.1"/>
    <property type="molecule type" value="Genomic_DNA"/>
</dbReference>
<evidence type="ECO:0000313" key="2">
    <source>
        <dbReference type="EMBL" id="MEJ5943847.1"/>
    </source>
</evidence>
<evidence type="ECO:0000259" key="1">
    <source>
        <dbReference type="Pfam" id="PF18476"/>
    </source>
</evidence>
<proteinExistence type="predicted"/>
<dbReference type="RefSeq" id="WP_339573239.1">
    <property type="nucleotide sequence ID" value="NZ_JBBIAA010000001.1"/>
</dbReference>
<accession>A0ABU8RFJ1</accession>
<sequence>MGFDTSALKALRREPLKWNLLLANLASQSIPVIAPGQAVQEYWNNHQAFTAEDANKLQGQLVGLQKSLADVGATSTSEHVETISNALAGLRGDVQGVRDAQAFLQRSIDAMNELLRTAHVTFVPRLEYTPIGQARLASKVAPGYHDAKDKAYALGDFFVWADFLLGAMRYGPKLVDSSGQYGLLVTDDQKSDWRTGRLGQPSLTAEFRSACGLELGIASVKELQATEYFRLLTRRG</sequence>
<dbReference type="Proteomes" id="UP001387100">
    <property type="component" value="Unassembled WGS sequence"/>
</dbReference>
<keyword evidence="3" id="KW-1185">Reference proteome</keyword>
<evidence type="ECO:0000313" key="3">
    <source>
        <dbReference type="Proteomes" id="UP001387100"/>
    </source>
</evidence>
<reference evidence="2 3" key="1">
    <citation type="journal article" date="2017" name="Int. J. Syst. Evol. Microbiol.">
        <title>Pseudokineococcus basanitobsidens sp. nov., isolated from volcanic rock.</title>
        <authorList>
            <person name="Lee D.W."/>
            <person name="Park M.Y."/>
            <person name="Kim J.J."/>
            <person name="Kim B.S."/>
        </authorList>
    </citation>
    <scope>NUCLEOTIDE SEQUENCE [LARGE SCALE GENOMIC DNA]</scope>
    <source>
        <strain evidence="2 3">DSM 103726</strain>
    </source>
</reference>
<protein>
    <submittedName>
        <fullName evidence="2">PIN-like domain-containing protein</fullName>
    </submittedName>
</protein>
<organism evidence="2 3">
    <name type="scientific">Pseudokineococcus basanitobsidens</name>
    <dbReference type="NCBI Taxonomy" id="1926649"/>
    <lineage>
        <taxon>Bacteria</taxon>
        <taxon>Bacillati</taxon>
        <taxon>Actinomycetota</taxon>
        <taxon>Actinomycetes</taxon>
        <taxon>Kineosporiales</taxon>
        <taxon>Kineosporiaceae</taxon>
        <taxon>Pseudokineococcus</taxon>
    </lineage>
</organism>
<gene>
    <name evidence="2" type="ORF">WDZ17_00875</name>
</gene>
<dbReference type="Pfam" id="PF18476">
    <property type="entry name" value="PIN_8"/>
    <property type="match status" value="1"/>
</dbReference>
<name>A0ABU8RFJ1_9ACTN</name>
<comment type="caution">
    <text evidence="2">The sequence shown here is derived from an EMBL/GenBank/DDBJ whole genome shotgun (WGS) entry which is preliminary data.</text>
</comment>
<feature type="domain" description="PIN like" evidence="1">
    <location>
        <begin position="78"/>
        <end position="194"/>
    </location>
</feature>